<sequence>MIGTCPQLNKPNVEAQSFLYRIASETTRYYHAASVVPPDVASELSDVLSNLSDSTPYQHLKTKALERFMPLERVRLRQLLAEGALATDAPPNYCAKCDRHGEHKVSNHSPFLRELFLQSLRQPIRLVLAAAGDVSLDRLAELADKVHEATAHPSTLSQHQQT</sequence>
<organism evidence="1 2">
    <name type="scientific">Hyalomma asiaticum</name>
    <name type="common">Tick</name>
    <dbReference type="NCBI Taxonomy" id="266040"/>
    <lineage>
        <taxon>Eukaryota</taxon>
        <taxon>Metazoa</taxon>
        <taxon>Ecdysozoa</taxon>
        <taxon>Arthropoda</taxon>
        <taxon>Chelicerata</taxon>
        <taxon>Arachnida</taxon>
        <taxon>Acari</taxon>
        <taxon>Parasitiformes</taxon>
        <taxon>Ixodida</taxon>
        <taxon>Ixodoidea</taxon>
        <taxon>Ixodidae</taxon>
        <taxon>Hyalomminae</taxon>
        <taxon>Hyalomma</taxon>
    </lineage>
</organism>
<accession>A0ACB7S3X7</accession>
<protein>
    <submittedName>
        <fullName evidence="1">Uncharacterized protein</fullName>
    </submittedName>
</protein>
<evidence type="ECO:0000313" key="1">
    <source>
        <dbReference type="EMBL" id="KAH6928797.1"/>
    </source>
</evidence>
<reference evidence="1" key="1">
    <citation type="submission" date="2020-05" db="EMBL/GenBank/DDBJ databases">
        <title>Large-scale comparative analyses of tick genomes elucidate their genetic diversity and vector capacities.</title>
        <authorList>
            <person name="Jia N."/>
            <person name="Wang J."/>
            <person name="Shi W."/>
            <person name="Du L."/>
            <person name="Sun Y."/>
            <person name="Zhan W."/>
            <person name="Jiang J."/>
            <person name="Wang Q."/>
            <person name="Zhang B."/>
            <person name="Ji P."/>
            <person name="Sakyi L.B."/>
            <person name="Cui X."/>
            <person name="Yuan T."/>
            <person name="Jiang B."/>
            <person name="Yang W."/>
            <person name="Lam T.T.-Y."/>
            <person name="Chang Q."/>
            <person name="Ding S."/>
            <person name="Wang X."/>
            <person name="Zhu J."/>
            <person name="Ruan X."/>
            <person name="Zhao L."/>
            <person name="Wei J."/>
            <person name="Que T."/>
            <person name="Du C."/>
            <person name="Cheng J."/>
            <person name="Dai P."/>
            <person name="Han X."/>
            <person name="Huang E."/>
            <person name="Gao Y."/>
            <person name="Liu J."/>
            <person name="Shao H."/>
            <person name="Ye R."/>
            <person name="Li L."/>
            <person name="Wei W."/>
            <person name="Wang X."/>
            <person name="Wang C."/>
            <person name="Yang T."/>
            <person name="Huo Q."/>
            <person name="Li W."/>
            <person name="Guo W."/>
            <person name="Chen H."/>
            <person name="Zhou L."/>
            <person name="Ni X."/>
            <person name="Tian J."/>
            <person name="Zhou Y."/>
            <person name="Sheng Y."/>
            <person name="Liu T."/>
            <person name="Pan Y."/>
            <person name="Xia L."/>
            <person name="Li J."/>
            <person name="Zhao F."/>
            <person name="Cao W."/>
        </authorList>
    </citation>
    <scope>NUCLEOTIDE SEQUENCE</scope>
    <source>
        <strain evidence="1">Hyas-2018</strain>
    </source>
</reference>
<gene>
    <name evidence="1" type="ORF">HPB50_019529</name>
</gene>
<evidence type="ECO:0000313" key="2">
    <source>
        <dbReference type="Proteomes" id="UP000821845"/>
    </source>
</evidence>
<comment type="caution">
    <text evidence="1">The sequence shown here is derived from an EMBL/GenBank/DDBJ whole genome shotgun (WGS) entry which is preliminary data.</text>
</comment>
<keyword evidence="2" id="KW-1185">Reference proteome</keyword>
<name>A0ACB7S3X7_HYAAI</name>
<dbReference type="Proteomes" id="UP000821845">
    <property type="component" value="Chromosome 6"/>
</dbReference>
<proteinExistence type="predicted"/>
<dbReference type="EMBL" id="CM023486">
    <property type="protein sequence ID" value="KAH6928797.1"/>
    <property type="molecule type" value="Genomic_DNA"/>
</dbReference>